<dbReference type="InterPro" id="IPR027821">
    <property type="entry name" value="SHLD1"/>
</dbReference>
<dbReference type="PANTHER" id="PTHR36863:SF1">
    <property type="entry name" value="SHIELDIN COMPLEX SUBUNIT 1"/>
    <property type="match status" value="1"/>
</dbReference>
<evidence type="ECO:0000259" key="1">
    <source>
        <dbReference type="Pfam" id="PF15021"/>
    </source>
</evidence>
<dbReference type="KEGG" id="xtr:105947450"/>
<evidence type="ECO:0000313" key="5">
    <source>
        <dbReference type="RefSeq" id="XP_012819309.1"/>
    </source>
</evidence>
<name>A0A8J0SF39_XENTR</name>
<evidence type="ECO:0000313" key="6">
    <source>
        <dbReference type="RefSeq" id="XP_012819310.1"/>
    </source>
</evidence>
<dbReference type="RefSeq" id="XP_012819308.1">
    <property type="nucleotide sequence ID" value="XM_012963854.3"/>
</dbReference>
<evidence type="ECO:0000313" key="8">
    <source>
        <dbReference type="RefSeq" id="XP_012819312.1"/>
    </source>
</evidence>
<dbReference type="OrthoDB" id="9446682at2759"/>
<dbReference type="GO" id="GO:2001032">
    <property type="term" value="P:regulation of double-strand break repair via nonhomologous end joining"/>
    <property type="evidence" value="ECO:0007669"/>
    <property type="project" value="InterPro"/>
</dbReference>
<dbReference type="InterPro" id="IPR053898">
    <property type="entry name" value="SHLD1_C"/>
</dbReference>
<proteinExistence type="predicted"/>
<dbReference type="RefSeq" id="XP_012819311.1">
    <property type="nucleotide sequence ID" value="XM_012963857.3"/>
</dbReference>
<sequence length="227" mass="24893">MERNGAGPSQLSGSISSVGSSGVLDLSCTYDITDKILQQETPCELLESSLSSLLPSASSLPLMENAGSQANICDDKDKLQRTSCKQTSFATEPQIGDALSSSDLINYESPLKSENESMTDDAQIRKTLDAFYELGNRREFHRSDKNEMLHQLSMRISETNASGSLYALRCLQLAKVIVTQGETDIFQNKAQDSVFSSPACNEIATDNKSIPGLSEDVRRYIVNYNKK</sequence>
<evidence type="ECO:0000313" key="9">
    <source>
        <dbReference type="RefSeq" id="XP_031758980.1"/>
    </source>
</evidence>
<evidence type="ECO:0000313" key="3">
    <source>
        <dbReference type="RefSeq" id="XP_012819307.1"/>
    </source>
</evidence>
<feature type="domain" description="Shieldin complex subunit 1 C-terminal" evidence="1">
    <location>
        <begin position="115"/>
        <end position="225"/>
    </location>
</feature>
<dbReference type="AGR" id="Xenbase:XB-GENE-29089567"/>
<evidence type="ECO:0000313" key="2">
    <source>
        <dbReference type="Proteomes" id="UP000008143"/>
    </source>
</evidence>
<dbReference type="PANTHER" id="PTHR36863">
    <property type="entry name" value="SHIELDIN COMPLEX SUBUNIT 1"/>
    <property type="match status" value="1"/>
</dbReference>
<accession>A0A8J0SF39</accession>
<dbReference type="Proteomes" id="UP000008143">
    <property type="component" value="Chromosome 5"/>
</dbReference>
<dbReference type="Xenbase" id="XB-GENE-29089567">
    <property type="gene designation" value="LOC105947450"/>
</dbReference>
<dbReference type="RefSeq" id="XP_012819309.1">
    <property type="nucleotide sequence ID" value="XM_012963855.3"/>
</dbReference>
<dbReference type="RefSeq" id="XP_012819310.1">
    <property type="nucleotide sequence ID" value="XM_012963856.3"/>
</dbReference>
<evidence type="ECO:0000313" key="10">
    <source>
        <dbReference type="Xenbase" id="XB-GENE-29089567"/>
    </source>
</evidence>
<reference evidence="3 4" key="1">
    <citation type="submission" date="2025-04" db="UniProtKB">
        <authorList>
            <consortium name="RefSeq"/>
        </authorList>
    </citation>
    <scope>IDENTIFICATION</scope>
    <source>
        <strain evidence="3 4">Nigerian</strain>
        <tissue evidence="3 4">Liver and blood</tissue>
    </source>
</reference>
<protein>
    <submittedName>
        <fullName evidence="3 4">Uncharacterized protein LOC105947450</fullName>
    </submittedName>
</protein>
<evidence type="ECO:0000313" key="7">
    <source>
        <dbReference type="RefSeq" id="XP_012819311.1"/>
    </source>
</evidence>
<dbReference type="RefSeq" id="XP_012819307.1">
    <property type="nucleotide sequence ID" value="XM_012963853.3"/>
</dbReference>
<evidence type="ECO:0000313" key="4">
    <source>
        <dbReference type="RefSeq" id="XP_012819308.1"/>
    </source>
</evidence>
<organism evidence="2 5">
    <name type="scientific">Xenopus tropicalis</name>
    <name type="common">Western clawed frog</name>
    <name type="synonym">Silurana tropicalis</name>
    <dbReference type="NCBI Taxonomy" id="8364"/>
    <lineage>
        <taxon>Eukaryota</taxon>
        <taxon>Metazoa</taxon>
        <taxon>Chordata</taxon>
        <taxon>Craniata</taxon>
        <taxon>Vertebrata</taxon>
        <taxon>Euteleostomi</taxon>
        <taxon>Amphibia</taxon>
        <taxon>Batrachia</taxon>
        <taxon>Anura</taxon>
        <taxon>Pipoidea</taxon>
        <taxon>Pipidae</taxon>
        <taxon>Xenopodinae</taxon>
        <taxon>Xenopus</taxon>
        <taxon>Silurana</taxon>
    </lineage>
</organism>
<dbReference type="GeneID" id="105947450"/>
<dbReference type="OMA" id="NSCEGNE"/>
<gene>
    <name evidence="3 4 5 6 7 8 9 10" type="primary">LOC105947450</name>
</gene>
<dbReference type="Pfam" id="PF15021">
    <property type="entry name" value="SHLD1_C"/>
    <property type="match status" value="1"/>
</dbReference>
<dbReference type="RefSeq" id="XP_012819312.1">
    <property type="nucleotide sequence ID" value="XM_012963858.3"/>
</dbReference>
<dbReference type="RefSeq" id="XP_031758980.1">
    <property type="nucleotide sequence ID" value="XM_031903120.1"/>
</dbReference>
<dbReference type="AlphaFoldDB" id="A0A8J0SF39"/>
<keyword evidence="2" id="KW-1185">Reference proteome</keyword>